<dbReference type="PANTHER" id="PTHR33449">
    <property type="entry name" value="NUCLEOID-ASSOCIATED PROTEIN YBAB"/>
    <property type="match status" value="1"/>
</dbReference>
<accession>A0ABU0YRQ4</accession>
<dbReference type="Pfam" id="PF02575">
    <property type="entry name" value="YbaB_DNA_bd"/>
    <property type="match status" value="1"/>
</dbReference>
<dbReference type="HAMAP" id="MF_00274">
    <property type="entry name" value="DNA_YbaB_EbfC"/>
    <property type="match status" value="1"/>
</dbReference>
<comment type="caution">
    <text evidence="4">The sequence shown here is derived from an EMBL/GenBank/DDBJ whole genome shotgun (WGS) entry which is preliminary data.</text>
</comment>
<keyword evidence="2" id="KW-0963">Cytoplasm</keyword>
<dbReference type="PANTHER" id="PTHR33449:SF1">
    <property type="entry name" value="NUCLEOID-ASSOCIATED PROTEIN YBAB"/>
    <property type="match status" value="1"/>
</dbReference>
<organism evidence="4 5">
    <name type="scientific">Dongia sedimenti</name>
    <dbReference type="NCBI Taxonomy" id="3064282"/>
    <lineage>
        <taxon>Bacteria</taxon>
        <taxon>Pseudomonadati</taxon>
        <taxon>Pseudomonadota</taxon>
        <taxon>Alphaproteobacteria</taxon>
        <taxon>Rhodospirillales</taxon>
        <taxon>Dongiaceae</taxon>
        <taxon>Dongia</taxon>
    </lineage>
</organism>
<feature type="region of interest" description="Disordered" evidence="3">
    <location>
        <begin position="32"/>
        <end position="53"/>
    </location>
</feature>
<dbReference type="EMBL" id="JAUYVI010000005">
    <property type="protein sequence ID" value="MDQ7249473.1"/>
    <property type="molecule type" value="Genomic_DNA"/>
</dbReference>
<evidence type="ECO:0000313" key="4">
    <source>
        <dbReference type="EMBL" id="MDQ7249473.1"/>
    </source>
</evidence>
<dbReference type="InterPro" id="IPR036894">
    <property type="entry name" value="YbaB-like_sf"/>
</dbReference>
<gene>
    <name evidence="4" type="ORF">Q8A70_17430</name>
</gene>
<name>A0ABU0YRQ4_9PROT</name>
<evidence type="ECO:0000256" key="1">
    <source>
        <dbReference type="ARBA" id="ARBA00023125"/>
    </source>
</evidence>
<keyword evidence="1 2" id="KW-0238">DNA-binding</keyword>
<evidence type="ECO:0000313" key="5">
    <source>
        <dbReference type="Proteomes" id="UP001230156"/>
    </source>
</evidence>
<feature type="region of interest" description="Disordered" evidence="3">
    <location>
        <begin position="1"/>
        <end position="20"/>
    </location>
</feature>
<protein>
    <recommendedName>
        <fullName evidence="2">Nucleoid-associated protein Q8A70_17430</fullName>
    </recommendedName>
</protein>
<reference evidence="5" key="1">
    <citation type="submission" date="2023-08" db="EMBL/GenBank/DDBJ databases">
        <title>Rhodospirillaceae gen. nov., a novel taxon isolated from the Yangtze River Yuezi River estuary sludge.</title>
        <authorList>
            <person name="Ruan L."/>
        </authorList>
    </citation>
    <scope>NUCLEOTIDE SEQUENCE [LARGE SCALE GENOMIC DNA]</scope>
    <source>
        <strain evidence="5">R-7</strain>
    </source>
</reference>
<comment type="subcellular location">
    <subcellularLocation>
        <location evidence="2">Cytoplasm</location>
        <location evidence="2">Nucleoid</location>
    </subcellularLocation>
</comment>
<comment type="subunit">
    <text evidence="2">Homodimer.</text>
</comment>
<comment type="similarity">
    <text evidence="2">Belongs to the YbaB/EbfC family.</text>
</comment>
<dbReference type="Proteomes" id="UP001230156">
    <property type="component" value="Unassembled WGS sequence"/>
</dbReference>
<evidence type="ECO:0000256" key="2">
    <source>
        <dbReference type="HAMAP-Rule" id="MF_00274"/>
    </source>
</evidence>
<proteinExistence type="inferred from homology"/>
<dbReference type="InterPro" id="IPR004401">
    <property type="entry name" value="YbaB/EbfC"/>
</dbReference>
<dbReference type="RefSeq" id="WP_379957483.1">
    <property type="nucleotide sequence ID" value="NZ_JAUYVI010000005.1"/>
</dbReference>
<dbReference type="NCBIfam" id="TIGR00103">
    <property type="entry name" value="DNA_YbaB_EbfC"/>
    <property type="match status" value="1"/>
</dbReference>
<comment type="function">
    <text evidence="2">Binds to DNA and alters its conformation. May be involved in regulation of gene expression, nucleoid organization and DNA protection.</text>
</comment>
<evidence type="ECO:0000256" key="3">
    <source>
        <dbReference type="SAM" id="MobiDB-lite"/>
    </source>
</evidence>
<keyword evidence="5" id="KW-1185">Reference proteome</keyword>
<dbReference type="PIRSF" id="PIRSF004555">
    <property type="entry name" value="UCP004555"/>
    <property type="match status" value="1"/>
</dbReference>
<sequence length="107" mass="11494">MKNLGQMMKQAQQMQAKMAELQAALDQAEVTGQSGGGMVTITTSAKGDPKKVKIDPKLIDPNDVEVLEDLIVAALRDARQKGEAMVQEEMGKLTGGLQLPPGFKLPF</sequence>
<dbReference type="SUPFAM" id="SSF82607">
    <property type="entry name" value="YbaB-like"/>
    <property type="match status" value="1"/>
</dbReference>
<dbReference type="Gene3D" id="3.30.1310.10">
    <property type="entry name" value="Nucleoid-associated protein YbaB-like domain"/>
    <property type="match status" value="1"/>
</dbReference>